<organism evidence="2 3">
    <name type="scientific">Streptomyces filipinensis</name>
    <dbReference type="NCBI Taxonomy" id="66887"/>
    <lineage>
        <taxon>Bacteria</taxon>
        <taxon>Bacillati</taxon>
        <taxon>Actinomycetota</taxon>
        <taxon>Actinomycetes</taxon>
        <taxon>Kitasatosporales</taxon>
        <taxon>Streptomycetaceae</taxon>
        <taxon>Streptomyces</taxon>
    </lineage>
</organism>
<keyword evidence="3" id="KW-1185">Reference proteome</keyword>
<accession>A0A918MD69</accession>
<dbReference type="EMBL" id="BMTD01000015">
    <property type="protein sequence ID" value="GGV12425.1"/>
    <property type="molecule type" value="Genomic_DNA"/>
</dbReference>
<comment type="caution">
    <text evidence="2">The sequence shown here is derived from an EMBL/GenBank/DDBJ whole genome shotgun (WGS) entry which is preliminary data.</text>
</comment>
<protein>
    <submittedName>
        <fullName evidence="2">Uncharacterized protein</fullName>
    </submittedName>
</protein>
<feature type="region of interest" description="Disordered" evidence="1">
    <location>
        <begin position="219"/>
        <end position="245"/>
    </location>
</feature>
<proteinExistence type="predicted"/>
<dbReference type="AlphaFoldDB" id="A0A918MD69"/>
<sequence length="450" mass="49455">MNTPAKTQDCTPLDPEVTGIRTLGHANRFAVWDSEFRYDGRIRVPVGVKIKEIKYSYYGNGQASQGTAEFKRGQGGTGEEYEVIDLTFLDDADLITFTLRGDLNVDADPRPAYSRTYQIRVDVTLDTGEVRTATPEIEVLAGAWQHSDPEKVGRPFVRLPYDTGWGGTPNSQAGFGYVTDNGRIPGDKFIIDLVNLRQGEKGVPSSNSDHVYYQLVHEDGTPSHYTPTPQLQKAEGHRDSGTGRKVTLPAIDLRQLGDKPGYYRFLVWPQSADPDGSPSSLRWDEAKPEDAFQLGSVYYRYKAPASIDTGLRATIKTQNLTATAGQERWLYPAFVIRNTGQRTIGTTKVVFTAPEGLLFIEDRVAFTRSEDESHEPVALGVLSADRRTLTCPAVPLDLVPGRPGKDAWVSIYPAMEVEATAPAGRALVGIQLGQPAFATAQDTISITRTN</sequence>
<evidence type="ECO:0000313" key="2">
    <source>
        <dbReference type="EMBL" id="GGV12425.1"/>
    </source>
</evidence>
<gene>
    <name evidence="2" type="ORF">GCM10010260_58880</name>
</gene>
<evidence type="ECO:0000313" key="3">
    <source>
        <dbReference type="Proteomes" id="UP000618795"/>
    </source>
</evidence>
<reference evidence="2" key="2">
    <citation type="submission" date="2020-09" db="EMBL/GenBank/DDBJ databases">
        <authorList>
            <person name="Sun Q."/>
            <person name="Ohkuma M."/>
        </authorList>
    </citation>
    <scope>NUCLEOTIDE SEQUENCE</scope>
    <source>
        <strain evidence="2">JCM 4369</strain>
    </source>
</reference>
<name>A0A918MD69_9ACTN</name>
<dbReference type="Proteomes" id="UP000618795">
    <property type="component" value="Unassembled WGS sequence"/>
</dbReference>
<reference evidence="2" key="1">
    <citation type="journal article" date="2014" name="Int. J. Syst. Evol. Microbiol.">
        <title>Complete genome sequence of Corynebacterium casei LMG S-19264T (=DSM 44701T), isolated from a smear-ripened cheese.</title>
        <authorList>
            <consortium name="US DOE Joint Genome Institute (JGI-PGF)"/>
            <person name="Walter F."/>
            <person name="Albersmeier A."/>
            <person name="Kalinowski J."/>
            <person name="Ruckert C."/>
        </authorList>
    </citation>
    <scope>NUCLEOTIDE SEQUENCE</scope>
    <source>
        <strain evidence="2">JCM 4369</strain>
    </source>
</reference>
<dbReference type="RefSeq" id="WP_191876517.1">
    <property type="nucleotide sequence ID" value="NZ_BMTD01000015.1"/>
</dbReference>
<evidence type="ECO:0000256" key="1">
    <source>
        <dbReference type="SAM" id="MobiDB-lite"/>
    </source>
</evidence>